<accession>A0ABS4NLT9</accession>
<evidence type="ECO:0000259" key="3">
    <source>
        <dbReference type="Pfam" id="PF00881"/>
    </source>
</evidence>
<dbReference type="InterPro" id="IPR029479">
    <property type="entry name" value="Nitroreductase"/>
</dbReference>
<proteinExistence type="inferred from homology"/>
<comment type="caution">
    <text evidence="4">The sequence shown here is derived from an EMBL/GenBank/DDBJ whole genome shotgun (WGS) entry which is preliminary data.</text>
</comment>
<feature type="domain" description="Nitroreductase" evidence="3">
    <location>
        <begin position="7"/>
        <end position="184"/>
    </location>
</feature>
<dbReference type="Gene3D" id="3.40.109.10">
    <property type="entry name" value="NADH Oxidase"/>
    <property type="match status" value="1"/>
</dbReference>
<dbReference type="PANTHER" id="PTHR43673:SF10">
    <property type="entry name" value="NADH DEHYDROGENASE_NAD(P)H NITROREDUCTASE XCC3605-RELATED"/>
    <property type="match status" value="1"/>
</dbReference>
<evidence type="ECO:0000313" key="5">
    <source>
        <dbReference type="Proteomes" id="UP000773462"/>
    </source>
</evidence>
<dbReference type="InterPro" id="IPR000415">
    <property type="entry name" value="Nitroreductase-like"/>
</dbReference>
<name>A0ABS4NLT9_9BACL</name>
<evidence type="ECO:0000256" key="1">
    <source>
        <dbReference type="ARBA" id="ARBA00007118"/>
    </source>
</evidence>
<evidence type="ECO:0000313" key="4">
    <source>
        <dbReference type="EMBL" id="MBP2110451.1"/>
    </source>
</evidence>
<keyword evidence="5" id="KW-1185">Reference proteome</keyword>
<gene>
    <name evidence="4" type="ORF">J2Z70_000590</name>
</gene>
<sequence>MSLQDIILKRKSVRHYDPNYTIERKEILDSIELAAKSPNGNNIQSTRYLLIEDKELRAKVKPLAYNQEQVETSSYLILILGDYRTFHAENIYAIQDKALEKGYFTQETKTYLTNAAIGYYRNMSNQDYLKELVRDGSLAAMALVLILNEKGYQTITMSGYDKAALFEELNIPQHYEDIMLLSVGRGIQEGHSTVRHDIEDITFIDRVPSLLLGNDGNP</sequence>
<dbReference type="Proteomes" id="UP000773462">
    <property type="component" value="Unassembled WGS sequence"/>
</dbReference>
<organism evidence="4 5">
    <name type="scientific">Paenibacillus silagei</name>
    <dbReference type="NCBI Taxonomy" id="1670801"/>
    <lineage>
        <taxon>Bacteria</taxon>
        <taxon>Bacillati</taxon>
        <taxon>Bacillota</taxon>
        <taxon>Bacilli</taxon>
        <taxon>Bacillales</taxon>
        <taxon>Paenibacillaceae</taxon>
        <taxon>Paenibacillus</taxon>
    </lineage>
</organism>
<dbReference type="RefSeq" id="WP_209869081.1">
    <property type="nucleotide sequence ID" value="NZ_JAGGLV010000001.1"/>
</dbReference>
<evidence type="ECO:0000256" key="2">
    <source>
        <dbReference type="ARBA" id="ARBA00023002"/>
    </source>
</evidence>
<dbReference type="Pfam" id="PF00881">
    <property type="entry name" value="Nitroreductase"/>
    <property type="match status" value="1"/>
</dbReference>
<keyword evidence="2" id="KW-0560">Oxidoreductase</keyword>
<dbReference type="EMBL" id="JAGGLV010000001">
    <property type="protein sequence ID" value="MBP2110451.1"/>
    <property type="molecule type" value="Genomic_DNA"/>
</dbReference>
<protein>
    <submittedName>
        <fullName evidence="4">Nitroreductase</fullName>
    </submittedName>
</protein>
<comment type="similarity">
    <text evidence="1">Belongs to the nitroreductase family.</text>
</comment>
<dbReference type="SUPFAM" id="SSF55469">
    <property type="entry name" value="FMN-dependent nitroreductase-like"/>
    <property type="match status" value="1"/>
</dbReference>
<reference evidence="4 5" key="1">
    <citation type="submission" date="2021-03" db="EMBL/GenBank/DDBJ databases">
        <title>Genomic Encyclopedia of Type Strains, Phase IV (KMG-IV): sequencing the most valuable type-strain genomes for metagenomic binning, comparative biology and taxonomic classification.</title>
        <authorList>
            <person name="Goeker M."/>
        </authorList>
    </citation>
    <scope>NUCLEOTIDE SEQUENCE [LARGE SCALE GENOMIC DNA]</scope>
    <source>
        <strain evidence="4 5">DSM 101953</strain>
    </source>
</reference>
<dbReference type="PANTHER" id="PTHR43673">
    <property type="entry name" value="NAD(P)H NITROREDUCTASE YDGI-RELATED"/>
    <property type="match status" value="1"/>
</dbReference>